<dbReference type="PROSITE" id="PS50928">
    <property type="entry name" value="ABC_TM1"/>
    <property type="match status" value="1"/>
</dbReference>
<evidence type="ECO:0000313" key="9">
    <source>
        <dbReference type="EMBL" id="GAA1598636.1"/>
    </source>
</evidence>
<feature type="transmembrane region" description="Helical" evidence="7">
    <location>
        <begin position="152"/>
        <end position="174"/>
    </location>
</feature>
<dbReference type="Gene3D" id="1.10.3720.10">
    <property type="entry name" value="MetI-like"/>
    <property type="match status" value="1"/>
</dbReference>
<evidence type="ECO:0000256" key="3">
    <source>
        <dbReference type="ARBA" id="ARBA00022475"/>
    </source>
</evidence>
<comment type="caution">
    <text evidence="9">The sequence shown here is derived from an EMBL/GenBank/DDBJ whole genome shotgun (WGS) entry which is preliminary data.</text>
</comment>
<sequence length="291" mass="31219">MSTLTDLLRRPPRPARAGAIQRFLGAPLAWALVAFDLAVLVWILLNSVKSTRELLDAPWSLPKALHWANFGRAWSTGNFGPAAVNSVVLVAGTAAATVLLAAPAGYALSRFGARSAGATTSLFAIGLGVPAQAIFLPLYAVMSHLGLVNSLWGLWLLYTATSMPFAVFFLTGFFRSLPIELEEAAALDGASPLYTFARIMLPVCRSGIVTLVLLNVIGHWGETFFALVFIHDQQLQTLPLAMLGFLQQMQYNGADWGGMFAGIAIVVLPLVGLYLCLGRRIIEGMTLGSDK</sequence>
<name>A0ABN2E7C4_9ACTN</name>
<dbReference type="InterPro" id="IPR000515">
    <property type="entry name" value="MetI-like"/>
</dbReference>
<dbReference type="RefSeq" id="WP_344195938.1">
    <property type="nucleotide sequence ID" value="NZ_BAAAND010000008.1"/>
</dbReference>
<dbReference type="EMBL" id="BAAAND010000008">
    <property type="protein sequence ID" value="GAA1598636.1"/>
    <property type="molecule type" value="Genomic_DNA"/>
</dbReference>
<feature type="transmembrane region" description="Helical" evidence="7">
    <location>
        <begin position="87"/>
        <end position="108"/>
    </location>
</feature>
<feature type="transmembrane region" description="Helical" evidence="7">
    <location>
        <begin position="23"/>
        <end position="45"/>
    </location>
</feature>
<evidence type="ECO:0000256" key="6">
    <source>
        <dbReference type="ARBA" id="ARBA00023136"/>
    </source>
</evidence>
<keyword evidence="4 7" id="KW-0812">Transmembrane</keyword>
<protein>
    <submittedName>
        <fullName evidence="9">Carbohydrate ABC transporter permease</fullName>
    </submittedName>
</protein>
<evidence type="ECO:0000313" key="10">
    <source>
        <dbReference type="Proteomes" id="UP001500190"/>
    </source>
</evidence>
<organism evidence="9 10">
    <name type="scientific">Kribbella karoonensis</name>
    <dbReference type="NCBI Taxonomy" id="324851"/>
    <lineage>
        <taxon>Bacteria</taxon>
        <taxon>Bacillati</taxon>
        <taxon>Actinomycetota</taxon>
        <taxon>Actinomycetes</taxon>
        <taxon>Propionibacteriales</taxon>
        <taxon>Kribbellaceae</taxon>
        <taxon>Kribbella</taxon>
    </lineage>
</organism>
<dbReference type="PANTHER" id="PTHR43744:SF12">
    <property type="entry name" value="ABC TRANSPORTER PERMEASE PROTEIN MG189-RELATED"/>
    <property type="match status" value="1"/>
</dbReference>
<evidence type="ECO:0000259" key="8">
    <source>
        <dbReference type="PROSITE" id="PS50928"/>
    </source>
</evidence>
<dbReference type="PANTHER" id="PTHR43744">
    <property type="entry name" value="ABC TRANSPORTER PERMEASE PROTEIN MG189-RELATED-RELATED"/>
    <property type="match status" value="1"/>
</dbReference>
<feature type="transmembrane region" description="Helical" evidence="7">
    <location>
        <begin position="256"/>
        <end position="277"/>
    </location>
</feature>
<accession>A0ABN2E7C4</accession>
<gene>
    <name evidence="9" type="ORF">GCM10009742_52660</name>
</gene>
<keyword evidence="5 7" id="KW-1133">Transmembrane helix</keyword>
<comment type="similarity">
    <text evidence="7">Belongs to the binding-protein-dependent transport system permease family.</text>
</comment>
<keyword evidence="10" id="KW-1185">Reference proteome</keyword>
<dbReference type="SUPFAM" id="SSF161098">
    <property type="entry name" value="MetI-like"/>
    <property type="match status" value="1"/>
</dbReference>
<proteinExistence type="inferred from homology"/>
<evidence type="ECO:0000256" key="5">
    <source>
        <dbReference type="ARBA" id="ARBA00022989"/>
    </source>
</evidence>
<feature type="transmembrane region" description="Helical" evidence="7">
    <location>
        <begin position="208"/>
        <end position="230"/>
    </location>
</feature>
<feature type="domain" description="ABC transmembrane type-1" evidence="8">
    <location>
        <begin position="83"/>
        <end position="277"/>
    </location>
</feature>
<dbReference type="CDD" id="cd06261">
    <property type="entry name" value="TM_PBP2"/>
    <property type="match status" value="1"/>
</dbReference>
<evidence type="ECO:0000256" key="2">
    <source>
        <dbReference type="ARBA" id="ARBA00022448"/>
    </source>
</evidence>
<evidence type="ECO:0000256" key="7">
    <source>
        <dbReference type="RuleBase" id="RU363032"/>
    </source>
</evidence>
<feature type="transmembrane region" description="Helical" evidence="7">
    <location>
        <begin position="120"/>
        <end position="140"/>
    </location>
</feature>
<dbReference type="Pfam" id="PF00528">
    <property type="entry name" value="BPD_transp_1"/>
    <property type="match status" value="1"/>
</dbReference>
<keyword evidence="6 7" id="KW-0472">Membrane</keyword>
<evidence type="ECO:0000256" key="1">
    <source>
        <dbReference type="ARBA" id="ARBA00004651"/>
    </source>
</evidence>
<keyword evidence="2 7" id="KW-0813">Transport</keyword>
<dbReference type="InterPro" id="IPR035906">
    <property type="entry name" value="MetI-like_sf"/>
</dbReference>
<reference evidence="9 10" key="1">
    <citation type="journal article" date="2019" name="Int. J. Syst. Evol. Microbiol.">
        <title>The Global Catalogue of Microorganisms (GCM) 10K type strain sequencing project: providing services to taxonomists for standard genome sequencing and annotation.</title>
        <authorList>
            <consortium name="The Broad Institute Genomics Platform"/>
            <consortium name="The Broad Institute Genome Sequencing Center for Infectious Disease"/>
            <person name="Wu L."/>
            <person name="Ma J."/>
        </authorList>
    </citation>
    <scope>NUCLEOTIDE SEQUENCE [LARGE SCALE GENOMIC DNA]</scope>
    <source>
        <strain evidence="9 10">JCM 14304</strain>
    </source>
</reference>
<keyword evidence="3" id="KW-1003">Cell membrane</keyword>
<comment type="subcellular location">
    <subcellularLocation>
        <location evidence="1 7">Cell membrane</location>
        <topology evidence="1 7">Multi-pass membrane protein</topology>
    </subcellularLocation>
</comment>
<evidence type="ECO:0000256" key="4">
    <source>
        <dbReference type="ARBA" id="ARBA00022692"/>
    </source>
</evidence>
<dbReference type="Proteomes" id="UP001500190">
    <property type="component" value="Unassembled WGS sequence"/>
</dbReference>